<dbReference type="AlphaFoldDB" id="A0A344UHR9"/>
<feature type="region of interest" description="Disordered" evidence="1">
    <location>
        <begin position="166"/>
        <end position="216"/>
    </location>
</feature>
<protein>
    <submittedName>
        <fullName evidence="2">Uncharacterized protein</fullName>
    </submittedName>
</protein>
<dbReference type="EMBL" id="JBDXMI010000001">
    <property type="protein sequence ID" value="MEO9385899.1"/>
    <property type="molecule type" value="Genomic_DNA"/>
</dbReference>
<proteinExistence type="predicted"/>
<evidence type="ECO:0000256" key="1">
    <source>
        <dbReference type="SAM" id="MobiDB-lite"/>
    </source>
</evidence>
<dbReference type="EMBL" id="CP029554">
    <property type="protein sequence ID" value="AXE34817.1"/>
    <property type="molecule type" value="Genomic_DNA"/>
</dbReference>
<keyword evidence="5" id="KW-1185">Reference proteome</keyword>
<evidence type="ECO:0000313" key="5">
    <source>
        <dbReference type="Proteomes" id="UP001462502"/>
    </source>
</evidence>
<gene>
    <name evidence="3" type="ORF">ABI908_17515</name>
    <name evidence="2" type="ORF">DK843_11250</name>
</gene>
<dbReference type="RefSeq" id="WP_114073276.1">
    <property type="nucleotide sequence ID" value="NZ_CP029554.1"/>
</dbReference>
<evidence type="ECO:0000313" key="4">
    <source>
        <dbReference type="Proteomes" id="UP000252038"/>
    </source>
</evidence>
<accession>A0A344UHR9</accession>
<evidence type="ECO:0000313" key="3">
    <source>
        <dbReference type="EMBL" id="MEO9385899.1"/>
    </source>
</evidence>
<reference evidence="3 5" key="2">
    <citation type="submission" date="2024-05" db="EMBL/GenBank/DDBJ databases">
        <authorList>
            <person name="De Oliveira J.P."/>
            <person name="Noriler S.A."/>
            <person name="De Oliveira A.G."/>
            <person name="Sipoli D.S."/>
        </authorList>
    </citation>
    <scope>NUCLEOTIDE SEQUENCE [LARGE SCALE GENOMIC DNA]</scope>
    <source>
        <strain evidence="3 5">LABIM192</strain>
    </source>
</reference>
<dbReference type="KEGG" id="chrb:DK843_11250"/>
<dbReference type="Proteomes" id="UP001462502">
    <property type="component" value="Unassembled WGS sequence"/>
</dbReference>
<evidence type="ECO:0000313" key="2">
    <source>
        <dbReference type="EMBL" id="AXE34817.1"/>
    </source>
</evidence>
<sequence length="216" mass="22788">MADQTLSPALRQTAEQYLGRPLEAQEEQQLLLLQQNIQSQQPALSGAVQQARQQAQRTISLGQSRATSSVRDLLEAIQQSSSKALQVQEAEEQAILKLLEGSQSLAELRPSALQPGMAGLRPGSQLALSQIAEHLSNLARQEVEKCFQQSFGPLIQQLQTLAERLDAGQAGADGQAASSSEPPSPAVDAPSPPAAATEAVQTSDGVHADPGPASMQ</sequence>
<organism evidence="2 4">
    <name type="scientific">Chromobacterium phragmitis</name>
    <dbReference type="NCBI Taxonomy" id="2202141"/>
    <lineage>
        <taxon>Bacteria</taxon>
        <taxon>Pseudomonadati</taxon>
        <taxon>Pseudomonadota</taxon>
        <taxon>Betaproteobacteria</taxon>
        <taxon>Neisseriales</taxon>
        <taxon>Chromobacteriaceae</taxon>
        <taxon>Chromobacterium</taxon>
    </lineage>
</organism>
<name>A0A344UHR9_9NEIS</name>
<feature type="compositionally biased region" description="Pro residues" evidence="1">
    <location>
        <begin position="182"/>
        <end position="193"/>
    </location>
</feature>
<reference evidence="2 4" key="1">
    <citation type="submission" date="2018-05" db="EMBL/GenBank/DDBJ databases">
        <title>Genome sequencing, assembly and analysis of the novel insecticidal bacterium, Chromobacterium phragmitis.</title>
        <authorList>
            <person name="Sparks M.E."/>
            <person name="Blackburn M.B."/>
            <person name="Gundersen-Rindal D.E."/>
        </authorList>
    </citation>
    <scope>NUCLEOTIDE SEQUENCE [LARGE SCALE GENOMIC DNA]</scope>
    <source>
        <strain evidence="2">IIBBL 274-1</strain>
    </source>
</reference>
<dbReference type="Proteomes" id="UP000252038">
    <property type="component" value="Chromosome"/>
</dbReference>
<feature type="compositionally biased region" description="Low complexity" evidence="1">
    <location>
        <begin position="167"/>
        <end position="181"/>
    </location>
</feature>